<dbReference type="Pfam" id="PF00067">
    <property type="entry name" value="p450"/>
    <property type="match status" value="1"/>
</dbReference>
<dbReference type="SUPFAM" id="SSF48264">
    <property type="entry name" value="Cytochrome P450"/>
    <property type="match status" value="1"/>
</dbReference>
<name>D2JLK1_9NEOP</name>
<dbReference type="GO" id="GO:0005506">
    <property type="term" value="F:iron ion binding"/>
    <property type="evidence" value="ECO:0007669"/>
    <property type="project" value="InterPro"/>
</dbReference>
<dbReference type="Gene3D" id="1.10.630.10">
    <property type="entry name" value="Cytochrome P450"/>
    <property type="match status" value="1"/>
</dbReference>
<dbReference type="InterPro" id="IPR002401">
    <property type="entry name" value="Cyt_P450_E_grp-I"/>
</dbReference>
<keyword evidence="6 8" id="KW-0408">Iron</keyword>
<protein>
    <submittedName>
        <fullName evidence="10">Cytochrome P450 CYP4L17</fullName>
    </submittedName>
</protein>
<reference evidence="10" key="1">
    <citation type="journal article" date="2009" name="BMC Genomics">
        <title>454 pyrosequencing based transcriptome analysis of Zygaena filipendulae with focus on genes involved in biosynthesis of cyanogenic glucosides.</title>
        <authorList>
            <person name="Zagrobelny M."/>
            <person name="Scheibye-Alsing K."/>
            <person name="Jensen N.B."/>
            <person name="Moller B.L."/>
            <person name="Gorodkin J."/>
            <person name="Bak S."/>
        </authorList>
    </citation>
    <scope>NUCLEOTIDE SEQUENCE</scope>
    <source>
        <tissue evidence="10">Whole larva without gut</tissue>
    </source>
</reference>
<proteinExistence type="evidence at transcript level"/>
<evidence type="ECO:0000256" key="2">
    <source>
        <dbReference type="ARBA" id="ARBA00010617"/>
    </source>
</evidence>
<dbReference type="PANTHER" id="PTHR24291">
    <property type="entry name" value="CYTOCHROME P450 FAMILY 4"/>
    <property type="match status" value="1"/>
</dbReference>
<dbReference type="GO" id="GO:0016705">
    <property type="term" value="F:oxidoreductase activity, acting on paired donors, with incorporation or reduction of molecular oxygen"/>
    <property type="evidence" value="ECO:0007669"/>
    <property type="project" value="InterPro"/>
</dbReference>
<dbReference type="InterPro" id="IPR017972">
    <property type="entry name" value="Cyt_P450_CS"/>
</dbReference>
<evidence type="ECO:0000256" key="7">
    <source>
        <dbReference type="ARBA" id="ARBA00023033"/>
    </source>
</evidence>
<evidence type="ECO:0000256" key="9">
    <source>
        <dbReference type="RuleBase" id="RU000461"/>
    </source>
</evidence>
<dbReference type="EMBL" id="GQ915317">
    <property type="protein sequence ID" value="ACZ97411.2"/>
    <property type="molecule type" value="mRNA"/>
</dbReference>
<comment type="cofactor">
    <cofactor evidence="1 8">
        <name>heme</name>
        <dbReference type="ChEBI" id="CHEBI:30413"/>
    </cofactor>
</comment>
<dbReference type="CDD" id="cd20628">
    <property type="entry name" value="CYP4"/>
    <property type="match status" value="1"/>
</dbReference>
<dbReference type="GO" id="GO:0004497">
    <property type="term" value="F:monooxygenase activity"/>
    <property type="evidence" value="ECO:0007669"/>
    <property type="project" value="UniProtKB-KW"/>
</dbReference>
<comment type="similarity">
    <text evidence="2 9">Belongs to the cytochrome P450 family.</text>
</comment>
<dbReference type="InterPro" id="IPR036396">
    <property type="entry name" value="Cyt_P450_sf"/>
</dbReference>
<dbReference type="GO" id="GO:0020037">
    <property type="term" value="F:heme binding"/>
    <property type="evidence" value="ECO:0007669"/>
    <property type="project" value="InterPro"/>
</dbReference>
<dbReference type="PROSITE" id="PS00086">
    <property type="entry name" value="CYTOCHROME_P450"/>
    <property type="match status" value="1"/>
</dbReference>
<dbReference type="PRINTS" id="PR00463">
    <property type="entry name" value="EP450I"/>
</dbReference>
<dbReference type="PRINTS" id="PR00385">
    <property type="entry name" value="P450"/>
</dbReference>
<dbReference type="InterPro" id="IPR050196">
    <property type="entry name" value="Cytochrome_P450_Monoox"/>
</dbReference>
<dbReference type="AlphaFoldDB" id="D2JLK1"/>
<evidence type="ECO:0000256" key="5">
    <source>
        <dbReference type="ARBA" id="ARBA00023002"/>
    </source>
</evidence>
<keyword evidence="4 8" id="KW-0479">Metal-binding</keyword>
<evidence type="ECO:0000313" key="10">
    <source>
        <dbReference type="EMBL" id="ACZ97411.2"/>
    </source>
</evidence>
<keyword evidence="3 8" id="KW-0349">Heme</keyword>
<keyword evidence="5 9" id="KW-0560">Oxidoreductase</keyword>
<organism evidence="10">
    <name type="scientific">Zygaena filipendulae</name>
    <dbReference type="NCBI Taxonomy" id="287375"/>
    <lineage>
        <taxon>Eukaryota</taxon>
        <taxon>Metazoa</taxon>
        <taxon>Ecdysozoa</taxon>
        <taxon>Arthropoda</taxon>
        <taxon>Hexapoda</taxon>
        <taxon>Insecta</taxon>
        <taxon>Pterygota</taxon>
        <taxon>Neoptera</taxon>
        <taxon>Endopterygota</taxon>
        <taxon>Lepidoptera</taxon>
        <taxon>Glossata</taxon>
        <taxon>Ditrysia</taxon>
        <taxon>Zygaenoidea</taxon>
        <taxon>Zygaenidae</taxon>
        <taxon>Zygaeninae</taxon>
        <taxon>Zygaena</taxon>
    </lineage>
</organism>
<dbReference type="InterPro" id="IPR001128">
    <property type="entry name" value="Cyt_P450"/>
</dbReference>
<feature type="binding site" description="axial binding residue" evidence="8">
    <location>
        <position position="440"/>
    </location>
    <ligand>
        <name>heme</name>
        <dbReference type="ChEBI" id="CHEBI:30413"/>
    </ligand>
    <ligandPart>
        <name>Fe</name>
        <dbReference type="ChEBI" id="CHEBI:18248"/>
    </ligandPart>
</feature>
<evidence type="ECO:0000256" key="1">
    <source>
        <dbReference type="ARBA" id="ARBA00001971"/>
    </source>
</evidence>
<keyword evidence="7 9" id="KW-0503">Monooxygenase</keyword>
<evidence type="ECO:0000256" key="8">
    <source>
        <dbReference type="PIRSR" id="PIRSR602401-1"/>
    </source>
</evidence>
<sequence>MYLVLAVIVLFLYVTFSSWLRLINEAKRMNVPGPTPLPFIGNGYLFFGGITDFMDALLRLENKYRGGAALIHILSERHLVLSHPKYIKGIMTNPETITKGDGYAVSKPWLGLGLLTSTGDLWRSHRKFLTPAFHFSILQTFLPVMIKNEKILLTKLRSLADGTSFDIFPIIALTAMDNITESTMGVHVGAQSNSESKYVTAIQMLTKILALRFFNPIFKSDMLFNLIPHKIKHDKYVDIIQSEIKSIIQSRRQKIIKEQVTGRLQKDSTENEIKSRNAFLDLMLLSGEKMDDESIKDEVNTFMFAGHDTISSTSSFCLFCLSKYQDAQKKVLEEQISIFGKGLQRETTFSDLQQMVYLDCFIKEALRLYSPVPFIIRKITRDIDIDGLLITKDTNVLIDIFNMHRNPEVYEDPLTFKPERFEKEVSLFSWLVFSAGPRNCIGKKYAMMELKLILSTIVRNFHILPSGIEPKLTVALVLTSANGVNIKLKPRGNLMI</sequence>
<dbReference type="PANTHER" id="PTHR24291:SF187">
    <property type="entry name" value="CYTOCHROME P450 4AE1-RELATED"/>
    <property type="match status" value="1"/>
</dbReference>
<evidence type="ECO:0000256" key="4">
    <source>
        <dbReference type="ARBA" id="ARBA00022723"/>
    </source>
</evidence>
<accession>D2JLK1</accession>
<evidence type="ECO:0000256" key="6">
    <source>
        <dbReference type="ARBA" id="ARBA00023004"/>
    </source>
</evidence>
<evidence type="ECO:0000256" key="3">
    <source>
        <dbReference type="ARBA" id="ARBA00022617"/>
    </source>
</evidence>
<reference evidence="10" key="2">
    <citation type="submission" date="2010-10" db="EMBL/GenBank/DDBJ databases">
        <authorList>
            <person name="Zagrobelny M."/>
            <person name="Scheibye-Alsing K."/>
            <person name="Jensen N.B."/>
            <person name="Moller B.L."/>
            <person name="Gorodkin J."/>
            <person name="Bak S."/>
        </authorList>
    </citation>
    <scope>NUCLEOTIDE SEQUENCE</scope>
    <source>
        <tissue evidence="10">Whole larva without gut</tissue>
    </source>
</reference>